<name>A0ABN2NAQ2_9PSEU</name>
<evidence type="ECO:0000313" key="4">
    <source>
        <dbReference type="Proteomes" id="UP001500449"/>
    </source>
</evidence>
<feature type="transmembrane region" description="Helical" evidence="2">
    <location>
        <begin position="6"/>
        <end position="27"/>
    </location>
</feature>
<feature type="region of interest" description="Disordered" evidence="1">
    <location>
        <begin position="53"/>
        <end position="80"/>
    </location>
</feature>
<sequence>MSVVETVLVYVLAPAVLYGAVALLTVARRAARRPKYRSGQPWEHEPVLWTANPEGAHLTPHDPHAIENPAATTGGARGHW</sequence>
<evidence type="ECO:0000256" key="2">
    <source>
        <dbReference type="SAM" id="Phobius"/>
    </source>
</evidence>
<keyword evidence="2" id="KW-0472">Membrane</keyword>
<gene>
    <name evidence="3" type="ORF">GCM10009836_46130</name>
</gene>
<keyword evidence="2" id="KW-0812">Transmembrane</keyword>
<dbReference type="RefSeq" id="WP_344420699.1">
    <property type="nucleotide sequence ID" value="NZ_BAAAQK010000018.1"/>
</dbReference>
<dbReference type="Proteomes" id="UP001500449">
    <property type="component" value="Unassembled WGS sequence"/>
</dbReference>
<comment type="caution">
    <text evidence="3">The sequence shown here is derived from an EMBL/GenBank/DDBJ whole genome shotgun (WGS) entry which is preliminary data.</text>
</comment>
<evidence type="ECO:0000256" key="1">
    <source>
        <dbReference type="SAM" id="MobiDB-lite"/>
    </source>
</evidence>
<dbReference type="EMBL" id="BAAAQK010000018">
    <property type="protein sequence ID" value="GAA1860752.1"/>
    <property type="molecule type" value="Genomic_DNA"/>
</dbReference>
<accession>A0ABN2NAQ2</accession>
<reference evidence="3 4" key="1">
    <citation type="journal article" date="2019" name="Int. J. Syst. Evol. Microbiol.">
        <title>The Global Catalogue of Microorganisms (GCM) 10K type strain sequencing project: providing services to taxonomists for standard genome sequencing and annotation.</title>
        <authorList>
            <consortium name="The Broad Institute Genomics Platform"/>
            <consortium name="The Broad Institute Genome Sequencing Center for Infectious Disease"/>
            <person name="Wu L."/>
            <person name="Ma J."/>
        </authorList>
    </citation>
    <scope>NUCLEOTIDE SEQUENCE [LARGE SCALE GENOMIC DNA]</scope>
    <source>
        <strain evidence="3 4">JCM 16009</strain>
    </source>
</reference>
<evidence type="ECO:0000313" key="3">
    <source>
        <dbReference type="EMBL" id="GAA1860752.1"/>
    </source>
</evidence>
<proteinExistence type="predicted"/>
<keyword evidence="4" id="KW-1185">Reference proteome</keyword>
<organism evidence="3 4">
    <name type="scientific">Pseudonocardia ailaonensis</name>
    <dbReference type="NCBI Taxonomy" id="367279"/>
    <lineage>
        <taxon>Bacteria</taxon>
        <taxon>Bacillati</taxon>
        <taxon>Actinomycetota</taxon>
        <taxon>Actinomycetes</taxon>
        <taxon>Pseudonocardiales</taxon>
        <taxon>Pseudonocardiaceae</taxon>
        <taxon>Pseudonocardia</taxon>
    </lineage>
</organism>
<keyword evidence="2" id="KW-1133">Transmembrane helix</keyword>
<protein>
    <submittedName>
        <fullName evidence="3">Uncharacterized protein</fullName>
    </submittedName>
</protein>